<dbReference type="InterPro" id="IPR015908">
    <property type="entry name" value="Allantoicase_dom"/>
</dbReference>
<organism evidence="10 11">
    <name type="scientific">Choiromyces venosus 120613-1</name>
    <dbReference type="NCBI Taxonomy" id="1336337"/>
    <lineage>
        <taxon>Eukaryota</taxon>
        <taxon>Fungi</taxon>
        <taxon>Dikarya</taxon>
        <taxon>Ascomycota</taxon>
        <taxon>Pezizomycotina</taxon>
        <taxon>Pezizomycetes</taxon>
        <taxon>Pezizales</taxon>
        <taxon>Tuberaceae</taxon>
        <taxon>Choiromyces</taxon>
    </lineage>
</organism>
<evidence type="ECO:0000259" key="8">
    <source>
        <dbReference type="Pfam" id="PF03561"/>
    </source>
</evidence>
<dbReference type="EC" id="3.5.3.4" evidence="3"/>
<dbReference type="Proteomes" id="UP000276215">
    <property type="component" value="Unassembled WGS sequence"/>
</dbReference>
<evidence type="ECO:0000313" key="10">
    <source>
        <dbReference type="EMBL" id="RPB03006.1"/>
    </source>
</evidence>
<evidence type="ECO:0000256" key="7">
    <source>
        <dbReference type="ARBA" id="ARBA00060607"/>
    </source>
</evidence>
<comment type="catalytic activity">
    <reaction evidence="1">
        <text>allantoate + H2O = (S)-ureidoglycolate + urea</text>
        <dbReference type="Rhea" id="RHEA:11016"/>
        <dbReference type="ChEBI" id="CHEBI:15377"/>
        <dbReference type="ChEBI" id="CHEBI:16199"/>
        <dbReference type="ChEBI" id="CHEBI:17536"/>
        <dbReference type="ChEBI" id="CHEBI:57296"/>
        <dbReference type="EC" id="3.5.3.4"/>
    </reaction>
</comment>
<dbReference type="AlphaFoldDB" id="A0A3N4JXD1"/>
<evidence type="ECO:0000256" key="5">
    <source>
        <dbReference type="ARBA" id="ARBA00022801"/>
    </source>
</evidence>
<proteinExistence type="inferred from homology"/>
<evidence type="ECO:0000313" key="9">
    <source>
        <dbReference type="EMBL" id="RPA89869.1"/>
    </source>
</evidence>
<dbReference type="EMBL" id="ML120551">
    <property type="protein sequence ID" value="RPA89869.1"/>
    <property type="molecule type" value="Genomic_DNA"/>
</dbReference>
<dbReference type="OrthoDB" id="10266039at2759"/>
<dbReference type="EMBL" id="ML120365">
    <property type="protein sequence ID" value="RPB03006.1"/>
    <property type="molecule type" value="Genomic_DNA"/>
</dbReference>
<feature type="domain" description="Allantoicase" evidence="8">
    <location>
        <begin position="31"/>
        <end position="180"/>
    </location>
</feature>
<evidence type="ECO:0000256" key="1">
    <source>
        <dbReference type="ARBA" id="ARBA00001314"/>
    </source>
</evidence>
<dbReference type="PANTHER" id="PTHR12045">
    <property type="entry name" value="ALLANTOICASE"/>
    <property type="match status" value="1"/>
</dbReference>
<dbReference type="FunFam" id="2.60.120.260:FF:000078">
    <property type="entry name" value="DAL2p Allantoicase"/>
    <property type="match status" value="1"/>
</dbReference>
<keyword evidence="4" id="KW-0659">Purine metabolism</keyword>
<keyword evidence="11" id="KW-1185">Reference proteome</keyword>
<evidence type="ECO:0000256" key="6">
    <source>
        <dbReference type="ARBA" id="ARBA00056910"/>
    </source>
</evidence>
<dbReference type="HAMAP" id="MF_00813">
    <property type="entry name" value="Allantoicase"/>
    <property type="match status" value="1"/>
</dbReference>
<comment type="similarity">
    <text evidence="2">Belongs to the allantoicase family.</text>
</comment>
<dbReference type="Gene3D" id="2.60.120.260">
    <property type="entry name" value="Galactose-binding domain-like"/>
    <property type="match status" value="2"/>
</dbReference>
<dbReference type="NCBIfam" id="TIGR02961">
    <property type="entry name" value="allantoicase"/>
    <property type="match status" value="1"/>
</dbReference>
<dbReference type="PANTHER" id="PTHR12045:SF3">
    <property type="entry name" value="INACTIVE ALLANTOICASE-RELATED"/>
    <property type="match status" value="1"/>
</dbReference>
<name>A0A3N4JXD1_9PEZI</name>
<dbReference type="FunFam" id="2.60.120.260:FF:000059">
    <property type="entry name" value="Probable allantoicase"/>
    <property type="match status" value="1"/>
</dbReference>
<dbReference type="PIRSF" id="PIRSF016516">
    <property type="entry name" value="Allantoicase"/>
    <property type="match status" value="1"/>
</dbReference>
<evidence type="ECO:0000313" key="11">
    <source>
        <dbReference type="Proteomes" id="UP000276215"/>
    </source>
</evidence>
<feature type="domain" description="Allantoicase" evidence="8">
    <location>
        <begin position="200"/>
        <end position="343"/>
    </location>
</feature>
<comment type="function">
    <text evidence="6">Utilization of purines as secondary nitrogen sources, when primary sources are limiting.</text>
</comment>
<evidence type="ECO:0000256" key="4">
    <source>
        <dbReference type="ARBA" id="ARBA00022631"/>
    </source>
</evidence>
<keyword evidence="5" id="KW-0378">Hydrolase</keyword>
<dbReference type="GO" id="GO:0004037">
    <property type="term" value="F:allantoicase activity"/>
    <property type="evidence" value="ECO:0007669"/>
    <property type="project" value="UniProtKB-EC"/>
</dbReference>
<reference evidence="10 11" key="1">
    <citation type="journal article" date="2018" name="Nat. Ecol. Evol.">
        <title>Pezizomycetes genomes reveal the molecular basis of ectomycorrhizal truffle lifestyle.</title>
        <authorList>
            <person name="Murat C."/>
            <person name="Payen T."/>
            <person name="Noel B."/>
            <person name="Kuo A."/>
            <person name="Morin E."/>
            <person name="Chen J."/>
            <person name="Kohler A."/>
            <person name="Krizsan K."/>
            <person name="Balestrini R."/>
            <person name="Da Silva C."/>
            <person name="Montanini B."/>
            <person name="Hainaut M."/>
            <person name="Levati E."/>
            <person name="Barry K.W."/>
            <person name="Belfiori B."/>
            <person name="Cichocki N."/>
            <person name="Clum A."/>
            <person name="Dockter R.B."/>
            <person name="Fauchery L."/>
            <person name="Guy J."/>
            <person name="Iotti M."/>
            <person name="Le Tacon F."/>
            <person name="Lindquist E.A."/>
            <person name="Lipzen A."/>
            <person name="Malagnac F."/>
            <person name="Mello A."/>
            <person name="Molinier V."/>
            <person name="Miyauchi S."/>
            <person name="Poulain J."/>
            <person name="Riccioni C."/>
            <person name="Rubini A."/>
            <person name="Sitrit Y."/>
            <person name="Splivallo R."/>
            <person name="Traeger S."/>
            <person name="Wang M."/>
            <person name="Zifcakova L."/>
            <person name="Wipf D."/>
            <person name="Zambonelli A."/>
            <person name="Paolocci F."/>
            <person name="Nowrousian M."/>
            <person name="Ottonello S."/>
            <person name="Baldrian P."/>
            <person name="Spatafora J.W."/>
            <person name="Henrissat B."/>
            <person name="Nagy L.G."/>
            <person name="Aury J.M."/>
            <person name="Wincker P."/>
            <person name="Grigoriev I.V."/>
            <person name="Bonfante P."/>
            <person name="Martin F.M."/>
        </authorList>
    </citation>
    <scope>NUCLEOTIDE SEQUENCE [LARGE SCALE GENOMIC DNA]</scope>
    <source>
        <strain evidence="10 11">120613-1</strain>
    </source>
</reference>
<dbReference type="InterPro" id="IPR005164">
    <property type="entry name" value="Allantoicase"/>
</dbReference>
<dbReference type="InterPro" id="IPR008979">
    <property type="entry name" value="Galactose-bd-like_sf"/>
</dbReference>
<dbReference type="STRING" id="1336337.A0A3N4JXD1"/>
<evidence type="ECO:0000256" key="3">
    <source>
        <dbReference type="ARBA" id="ARBA00012170"/>
    </source>
</evidence>
<sequence length="349" mass="37929">MPSNTVHRIDESKAQETFGSSCIDLINSALGGQVLEFSDEWFAAAENLINPAPPIRKPGVFVPSGAWYDGWETRRHNKAPADWVIIKLGVASGKVHGFEVDTAFFNGNHAAAVTVEGTFLDGSHPDANTVWEEILPMQECGPSQRHIWKLSSPTAKAYSHVRLNMFPDGGIARFRLFGTAVPVFPSDPDAIIDLAHVSSGGLAISCSDQHYGTKDNLLLPGRGKDMGDGWETKRSRVPGHVDWVVIKLGAPGYIEEVIVDTLHFRGNYPQAVEIYAINSSEQHVAGDANGWELIVPTHSCEADKEHVFPSTLLQNVGGKVVTHVKMVIIPDGGVKRLRVFGKRAGLIGN</sequence>
<gene>
    <name evidence="10" type="ORF">L873DRAFT_1671928</name>
    <name evidence="9" type="ORF">L873DRAFT_1720138</name>
</gene>
<protein>
    <recommendedName>
        <fullName evidence="3">allantoicase</fullName>
        <ecNumber evidence="3">3.5.3.4</ecNumber>
    </recommendedName>
</protein>
<dbReference type="SUPFAM" id="SSF49785">
    <property type="entry name" value="Galactose-binding domain-like"/>
    <property type="match status" value="2"/>
</dbReference>
<comment type="pathway">
    <text evidence="7">Nitrogen metabolism; (S)-allantoin degradation; (S)-ureidoglycolate from allantoate (aminidohydrolase route): step 1/1.</text>
</comment>
<accession>A0A3N4JXD1</accession>
<dbReference type="Pfam" id="PF03561">
    <property type="entry name" value="Allantoicase"/>
    <property type="match status" value="2"/>
</dbReference>
<dbReference type="GO" id="GO:0006144">
    <property type="term" value="P:purine nucleobase metabolic process"/>
    <property type="evidence" value="ECO:0007669"/>
    <property type="project" value="UniProtKB-KW"/>
</dbReference>
<dbReference type="GO" id="GO:0000256">
    <property type="term" value="P:allantoin catabolic process"/>
    <property type="evidence" value="ECO:0007669"/>
    <property type="project" value="InterPro"/>
</dbReference>
<evidence type="ECO:0000256" key="2">
    <source>
        <dbReference type="ARBA" id="ARBA00009242"/>
    </source>
</evidence>